<evidence type="ECO:0000313" key="3">
    <source>
        <dbReference type="Proteomes" id="UP000655208"/>
    </source>
</evidence>
<gene>
    <name evidence="2" type="ORF">GCM10011594_26630</name>
</gene>
<dbReference type="InterPro" id="IPR000836">
    <property type="entry name" value="PRTase_dom"/>
</dbReference>
<evidence type="ECO:0000259" key="1">
    <source>
        <dbReference type="Pfam" id="PF00156"/>
    </source>
</evidence>
<dbReference type="SUPFAM" id="SSF53271">
    <property type="entry name" value="PRTase-like"/>
    <property type="match status" value="1"/>
</dbReference>
<comment type="caution">
    <text evidence="2">The sequence shown here is derived from an EMBL/GenBank/DDBJ whole genome shotgun (WGS) entry which is preliminary data.</text>
</comment>
<name>A0A917T058_9ACTN</name>
<dbReference type="Pfam" id="PF00156">
    <property type="entry name" value="Pribosyltran"/>
    <property type="match status" value="1"/>
</dbReference>
<dbReference type="EMBL" id="BMNA01000004">
    <property type="protein sequence ID" value="GGM05069.1"/>
    <property type="molecule type" value="Genomic_DNA"/>
</dbReference>
<keyword evidence="3" id="KW-1185">Reference proteome</keyword>
<proteinExistence type="predicted"/>
<dbReference type="InterPro" id="IPR029057">
    <property type="entry name" value="PRTase-like"/>
</dbReference>
<dbReference type="Gene3D" id="3.30.1310.20">
    <property type="entry name" value="PRTase-like"/>
    <property type="match status" value="1"/>
</dbReference>
<dbReference type="Gene3D" id="3.40.50.2020">
    <property type="match status" value="1"/>
</dbReference>
<accession>A0A917T058</accession>
<reference evidence="2" key="2">
    <citation type="submission" date="2020-09" db="EMBL/GenBank/DDBJ databases">
        <authorList>
            <person name="Sun Q."/>
            <person name="Zhou Y."/>
        </authorList>
    </citation>
    <scope>NUCLEOTIDE SEQUENCE</scope>
    <source>
        <strain evidence="2">CGMCC 4.7308</strain>
    </source>
</reference>
<feature type="domain" description="Phosphoribosyltransferase" evidence="1">
    <location>
        <begin position="19"/>
        <end position="174"/>
    </location>
</feature>
<dbReference type="Proteomes" id="UP000655208">
    <property type="component" value="Unassembled WGS sequence"/>
</dbReference>
<reference evidence="2" key="1">
    <citation type="journal article" date="2014" name="Int. J. Syst. Evol. Microbiol.">
        <title>Complete genome sequence of Corynebacterium casei LMG S-19264T (=DSM 44701T), isolated from a smear-ripened cheese.</title>
        <authorList>
            <consortium name="US DOE Joint Genome Institute (JGI-PGF)"/>
            <person name="Walter F."/>
            <person name="Albersmeier A."/>
            <person name="Kalinowski J."/>
            <person name="Ruckert C."/>
        </authorList>
    </citation>
    <scope>NUCLEOTIDE SEQUENCE</scope>
    <source>
        <strain evidence="2">CGMCC 4.7308</strain>
    </source>
</reference>
<dbReference type="AlphaFoldDB" id="A0A917T058"/>
<organism evidence="2 3">
    <name type="scientific">Nakamurella endophytica</name>
    <dbReference type="NCBI Taxonomy" id="1748367"/>
    <lineage>
        <taxon>Bacteria</taxon>
        <taxon>Bacillati</taxon>
        <taxon>Actinomycetota</taxon>
        <taxon>Actinomycetes</taxon>
        <taxon>Nakamurellales</taxon>
        <taxon>Nakamurellaceae</taxon>
        <taxon>Nakamurella</taxon>
    </lineage>
</organism>
<protein>
    <recommendedName>
        <fullName evidence="1">Phosphoribosyltransferase domain-containing protein</fullName>
    </recommendedName>
</protein>
<evidence type="ECO:0000313" key="2">
    <source>
        <dbReference type="EMBL" id="GGM05069.1"/>
    </source>
</evidence>
<sequence>MEVPVAGDGSRLPWSDRADAGRALAECLGHLRDRPVVVLGLPRGGVPVAAAVAAALAAPLDVIVVRKVGVPGQPELAMGAVGEDGVRVVEDAIRLRSGTDEAAYAAAEQRARVELETRAARLRAVRARVDLQDRVAVVVDDGLATGATARAACRVARAHGARWVVLAVPVGPESALRRFDAADGVVCPALIRRFRAVGDHYRDFRPTTDVEVEALLREAVARTGG</sequence>